<dbReference type="CDD" id="cd00609">
    <property type="entry name" value="AAT_like"/>
    <property type="match status" value="1"/>
</dbReference>
<evidence type="ECO:0000259" key="7">
    <source>
        <dbReference type="Pfam" id="PF00155"/>
    </source>
</evidence>
<dbReference type="EMBL" id="JALJRB010000006">
    <property type="protein sequence ID" value="MCJ8500489.1"/>
    <property type="molecule type" value="Genomic_DNA"/>
</dbReference>
<keyword evidence="9" id="KW-1185">Reference proteome</keyword>
<dbReference type="InterPro" id="IPR015422">
    <property type="entry name" value="PyrdxlP-dep_Trfase_small"/>
</dbReference>
<evidence type="ECO:0000313" key="8">
    <source>
        <dbReference type="EMBL" id="MCJ8500489.1"/>
    </source>
</evidence>
<evidence type="ECO:0000256" key="6">
    <source>
        <dbReference type="RuleBase" id="RU000481"/>
    </source>
</evidence>
<comment type="similarity">
    <text evidence="2 6">Belongs to the class-I pyridoxal-phosphate-dependent aminotransferase family.</text>
</comment>
<organism evidence="8 9">
    <name type="scientific">Desulfatitalea alkaliphila</name>
    <dbReference type="NCBI Taxonomy" id="2929485"/>
    <lineage>
        <taxon>Bacteria</taxon>
        <taxon>Pseudomonadati</taxon>
        <taxon>Thermodesulfobacteriota</taxon>
        <taxon>Desulfobacteria</taxon>
        <taxon>Desulfobacterales</taxon>
        <taxon>Desulfosarcinaceae</taxon>
        <taxon>Desulfatitalea</taxon>
    </lineage>
</organism>
<dbReference type="EC" id="2.6.1.-" evidence="6"/>
<dbReference type="PROSITE" id="PS00105">
    <property type="entry name" value="AA_TRANSFER_CLASS_1"/>
    <property type="match status" value="1"/>
</dbReference>
<evidence type="ECO:0000313" key="9">
    <source>
        <dbReference type="Proteomes" id="UP001165427"/>
    </source>
</evidence>
<dbReference type="PANTHER" id="PTHR46383:SF1">
    <property type="entry name" value="ASPARTATE AMINOTRANSFERASE"/>
    <property type="match status" value="1"/>
</dbReference>
<dbReference type="InterPro" id="IPR004839">
    <property type="entry name" value="Aminotransferase_I/II_large"/>
</dbReference>
<keyword evidence="4 6" id="KW-0808">Transferase</keyword>
<dbReference type="GO" id="GO:0030170">
    <property type="term" value="F:pyridoxal phosphate binding"/>
    <property type="evidence" value="ECO:0007669"/>
    <property type="project" value="InterPro"/>
</dbReference>
<dbReference type="PANTHER" id="PTHR46383">
    <property type="entry name" value="ASPARTATE AMINOTRANSFERASE"/>
    <property type="match status" value="1"/>
</dbReference>
<keyword evidence="5" id="KW-0663">Pyridoxal phosphate</keyword>
<keyword evidence="3 6" id="KW-0032">Aminotransferase</keyword>
<gene>
    <name evidence="8" type="ORF">MRX98_07885</name>
</gene>
<sequence>MNGGDPPFAQRIAQVSESHTTRIFTRAQQMRARGRDIISLAVGEPDFDTPAPILHATARALADGRTRYGPVAGEPGLRERLAAGFEGFSADRILVTNGAKQALFSLFQVLCDSGDEVILPRPCWVSFTEQIQLAGARPVLVDTDAGFQLDPDRIAKAVTPRTRAILINSPNNPTGAVYGADALAAVAAIAAEQRVWLIADEAYHVFTYGDRPHVPVLGLSPAPDGVITVRSFSKQFNMTGFRIGYVAAAPSVIQALTRLQSHTTGNVCTFAQYGALAALEMDPALIDRRRVALRRRRDLALGLARALFTCAGAQGAFYIFADVSAHLRAGQSSADLALRLLDAAGVAVVPGEAFHGPGHIRISYGCDSATLGRAFARIKEGIKEGL</sequence>
<dbReference type="Gene3D" id="3.90.1150.10">
    <property type="entry name" value="Aspartate Aminotransferase, domain 1"/>
    <property type="match status" value="1"/>
</dbReference>
<dbReference type="InterPro" id="IPR015421">
    <property type="entry name" value="PyrdxlP-dep_Trfase_major"/>
</dbReference>
<dbReference type="InterPro" id="IPR004838">
    <property type="entry name" value="NHTrfase_class1_PyrdxlP-BS"/>
</dbReference>
<dbReference type="InterPro" id="IPR015424">
    <property type="entry name" value="PyrdxlP-dep_Trfase"/>
</dbReference>
<dbReference type="SUPFAM" id="SSF53383">
    <property type="entry name" value="PLP-dependent transferases"/>
    <property type="match status" value="1"/>
</dbReference>
<dbReference type="GO" id="GO:0006520">
    <property type="term" value="P:amino acid metabolic process"/>
    <property type="evidence" value="ECO:0007669"/>
    <property type="project" value="InterPro"/>
</dbReference>
<evidence type="ECO:0000256" key="4">
    <source>
        <dbReference type="ARBA" id="ARBA00022679"/>
    </source>
</evidence>
<dbReference type="Pfam" id="PF00155">
    <property type="entry name" value="Aminotran_1_2"/>
    <property type="match status" value="1"/>
</dbReference>
<evidence type="ECO:0000256" key="3">
    <source>
        <dbReference type="ARBA" id="ARBA00022576"/>
    </source>
</evidence>
<comment type="cofactor">
    <cofactor evidence="1 6">
        <name>pyridoxal 5'-phosphate</name>
        <dbReference type="ChEBI" id="CHEBI:597326"/>
    </cofactor>
</comment>
<dbReference type="GO" id="GO:0008483">
    <property type="term" value="F:transaminase activity"/>
    <property type="evidence" value="ECO:0007669"/>
    <property type="project" value="UniProtKB-KW"/>
</dbReference>
<accession>A0AA41UIU8</accession>
<evidence type="ECO:0000256" key="2">
    <source>
        <dbReference type="ARBA" id="ARBA00007441"/>
    </source>
</evidence>
<evidence type="ECO:0000256" key="5">
    <source>
        <dbReference type="ARBA" id="ARBA00022898"/>
    </source>
</evidence>
<name>A0AA41UIU8_9BACT</name>
<evidence type="ECO:0000256" key="1">
    <source>
        <dbReference type="ARBA" id="ARBA00001933"/>
    </source>
</evidence>
<reference evidence="8" key="1">
    <citation type="submission" date="2022-04" db="EMBL/GenBank/DDBJ databases">
        <title>Desulfatitalea alkaliphila sp. nov., a novel anaerobic sulfate-reducing bacterium isolated from terrestrial mud volcano, Taman Peninsula, Russia.</title>
        <authorList>
            <person name="Khomyakova M.A."/>
            <person name="Merkel A.Y."/>
            <person name="Slobodkin A.I."/>
        </authorList>
    </citation>
    <scope>NUCLEOTIDE SEQUENCE</scope>
    <source>
        <strain evidence="8">M08but</strain>
    </source>
</reference>
<dbReference type="RefSeq" id="WP_246904951.1">
    <property type="nucleotide sequence ID" value="NZ_JALJRB010000006.1"/>
</dbReference>
<feature type="domain" description="Aminotransferase class I/classII large" evidence="7">
    <location>
        <begin position="36"/>
        <end position="378"/>
    </location>
</feature>
<protein>
    <recommendedName>
        <fullName evidence="6">Aminotransferase</fullName>
        <ecNumber evidence="6">2.6.1.-</ecNumber>
    </recommendedName>
</protein>
<dbReference type="Proteomes" id="UP001165427">
    <property type="component" value="Unassembled WGS sequence"/>
</dbReference>
<dbReference type="AlphaFoldDB" id="A0AA41UIU8"/>
<dbReference type="InterPro" id="IPR050596">
    <property type="entry name" value="AspAT/PAT-like"/>
</dbReference>
<dbReference type="Gene3D" id="3.40.640.10">
    <property type="entry name" value="Type I PLP-dependent aspartate aminotransferase-like (Major domain)"/>
    <property type="match status" value="1"/>
</dbReference>
<comment type="caution">
    <text evidence="8">The sequence shown here is derived from an EMBL/GenBank/DDBJ whole genome shotgun (WGS) entry which is preliminary data.</text>
</comment>
<proteinExistence type="inferred from homology"/>